<dbReference type="RefSeq" id="WP_120440493.1">
    <property type="nucleotide sequence ID" value="NZ_CP031078.1"/>
</dbReference>
<dbReference type="AlphaFoldDB" id="A0A386UI41"/>
<dbReference type="EMBL" id="CP031078">
    <property type="protein sequence ID" value="AYF00221.1"/>
    <property type="molecule type" value="Genomic_DNA"/>
</dbReference>
<name>A0A386UI41_9RHOB</name>
<proteinExistence type="predicted"/>
<sequence>MTMKQTKAESFDVLAHQEEYARASAGGEDADHVANLQFLRDQLLRKRRFLAQDAMTYPITYMGRALDVARLQPVIDMLDRAIEEERGLAARAGK</sequence>
<organism evidence="1 2">
    <name type="scientific">Paracoccus yeei</name>
    <dbReference type="NCBI Taxonomy" id="147645"/>
    <lineage>
        <taxon>Bacteria</taxon>
        <taxon>Pseudomonadati</taxon>
        <taxon>Pseudomonadota</taxon>
        <taxon>Alphaproteobacteria</taxon>
        <taxon>Rhodobacterales</taxon>
        <taxon>Paracoccaceae</taxon>
        <taxon>Paracoccus</taxon>
    </lineage>
</organism>
<reference evidence="2" key="1">
    <citation type="submission" date="2018-07" db="EMBL/GenBank/DDBJ databases">
        <title>Genome Structure of the Opportunistic Pathogen Paracoccus yeei (Alphaproteobacteria) and Identification of Putative Virulence Factors.</title>
        <authorList>
            <person name="Lasek R."/>
            <person name="Szuplewska M."/>
            <person name="Mitura M."/>
            <person name="Decewicz P."/>
            <person name="Chmielowska C."/>
            <person name="Pawlot A."/>
            <person name="Sentkowska D."/>
            <person name="Czarnecki J."/>
            <person name="Bartosik D."/>
        </authorList>
    </citation>
    <scope>NUCLEOTIDE SEQUENCE [LARGE SCALE GENOMIC DNA]</scope>
    <source>
        <strain evidence="2">CCUG 32053</strain>
    </source>
</reference>
<evidence type="ECO:0000313" key="2">
    <source>
        <dbReference type="Proteomes" id="UP000272010"/>
    </source>
</evidence>
<gene>
    <name evidence="1" type="ORF">PY32053_00544</name>
</gene>
<accession>A0A386UI41</accession>
<evidence type="ECO:0000313" key="1">
    <source>
        <dbReference type="EMBL" id="AYF00221.1"/>
    </source>
</evidence>
<protein>
    <submittedName>
        <fullName evidence="1">Uncharacterized protein</fullName>
    </submittedName>
</protein>
<dbReference type="Proteomes" id="UP000272010">
    <property type="component" value="Chromosome"/>
</dbReference>